<feature type="compositionally biased region" description="Low complexity" evidence="3">
    <location>
        <begin position="402"/>
        <end position="413"/>
    </location>
</feature>
<evidence type="ECO:0000256" key="1">
    <source>
        <dbReference type="ARBA" id="ARBA00022441"/>
    </source>
</evidence>
<dbReference type="Pfam" id="PF24681">
    <property type="entry name" value="Kelch_KLHDC2_KLHL20_DRC7"/>
    <property type="match status" value="1"/>
</dbReference>
<dbReference type="PANTHER" id="PTHR46228">
    <property type="entry name" value="KELCH DOMAIN-CONTAINING PROTEIN"/>
    <property type="match status" value="1"/>
</dbReference>
<evidence type="ECO:0000256" key="2">
    <source>
        <dbReference type="ARBA" id="ARBA00022737"/>
    </source>
</evidence>
<feature type="compositionally biased region" description="Polar residues" evidence="3">
    <location>
        <begin position="414"/>
        <end position="442"/>
    </location>
</feature>
<proteinExistence type="predicted"/>
<dbReference type="Pfam" id="PF01344">
    <property type="entry name" value="Kelch_1"/>
    <property type="match status" value="1"/>
</dbReference>
<keyword evidence="5" id="KW-1185">Reference proteome</keyword>
<evidence type="ECO:0000313" key="5">
    <source>
        <dbReference type="Proteomes" id="UP000036987"/>
    </source>
</evidence>
<dbReference type="OMA" id="PDCSHHA"/>
<comment type="caution">
    <text evidence="4">The sequence shown here is derived from an EMBL/GenBank/DDBJ whole genome shotgun (WGS) entry which is preliminary data.</text>
</comment>
<dbReference type="PANTHER" id="PTHR46228:SF2">
    <property type="entry name" value="KELCH REPEAT PROTEIN (AFU_ORTHOLOGUE AFUA_4G14350)"/>
    <property type="match status" value="1"/>
</dbReference>
<dbReference type="Gene3D" id="2.120.10.80">
    <property type="entry name" value="Kelch-type beta propeller"/>
    <property type="match status" value="2"/>
</dbReference>
<feature type="compositionally biased region" description="Polar residues" evidence="3">
    <location>
        <begin position="453"/>
        <end position="471"/>
    </location>
</feature>
<feature type="compositionally biased region" description="Pro residues" evidence="3">
    <location>
        <begin position="513"/>
        <end position="530"/>
    </location>
</feature>
<dbReference type="Proteomes" id="UP000036987">
    <property type="component" value="Unassembled WGS sequence"/>
</dbReference>
<accession>A0A0K9PIJ6</accession>
<feature type="compositionally biased region" description="Basic and acidic residues" evidence="3">
    <location>
        <begin position="487"/>
        <end position="497"/>
    </location>
</feature>
<name>A0A0K9PIJ6_ZOSMR</name>
<dbReference type="STRING" id="29655.A0A0K9PIJ6"/>
<organism evidence="4 5">
    <name type="scientific">Zostera marina</name>
    <name type="common">Eelgrass</name>
    <dbReference type="NCBI Taxonomy" id="29655"/>
    <lineage>
        <taxon>Eukaryota</taxon>
        <taxon>Viridiplantae</taxon>
        <taxon>Streptophyta</taxon>
        <taxon>Embryophyta</taxon>
        <taxon>Tracheophyta</taxon>
        <taxon>Spermatophyta</taxon>
        <taxon>Magnoliopsida</taxon>
        <taxon>Liliopsida</taxon>
        <taxon>Zosteraceae</taxon>
        <taxon>Zostera</taxon>
    </lineage>
</organism>
<dbReference type="SMART" id="SM00612">
    <property type="entry name" value="Kelch"/>
    <property type="match status" value="4"/>
</dbReference>
<dbReference type="OrthoDB" id="10251809at2759"/>
<feature type="region of interest" description="Disordered" evidence="3">
    <location>
        <begin position="386"/>
        <end position="537"/>
    </location>
</feature>
<gene>
    <name evidence="4" type="ORF">ZOSMA_24G00880</name>
</gene>
<dbReference type="AlphaFoldDB" id="A0A0K9PIJ6"/>
<keyword evidence="1" id="KW-0880">Kelch repeat</keyword>
<dbReference type="InterPro" id="IPR006652">
    <property type="entry name" value="Kelch_1"/>
</dbReference>
<dbReference type="EMBL" id="LFYR01000864">
    <property type="protein sequence ID" value="KMZ68065.1"/>
    <property type="molecule type" value="Genomic_DNA"/>
</dbReference>
<evidence type="ECO:0000313" key="4">
    <source>
        <dbReference type="EMBL" id="KMZ68065.1"/>
    </source>
</evidence>
<dbReference type="InterPro" id="IPR015915">
    <property type="entry name" value="Kelch-typ_b-propeller"/>
</dbReference>
<dbReference type="SUPFAM" id="SSF117281">
    <property type="entry name" value="Kelch motif"/>
    <property type="match status" value="1"/>
</dbReference>
<protein>
    <submittedName>
        <fullName evidence="4">Uncharacterized protein</fullName>
    </submittedName>
</protein>
<sequence>MASLGVGECLNGKRKKKAMWRYPKVLGFNPPERWGHSACCFDGVLYVFGGCCGGLHFSDVLKLDLETMTWSTLATTGQKPGTRDSHSTVLVGQKMVVFGGTNGSKKVNDIHMLDLKIKEWSMPRCFGIPPSPRESHTVTVVGEDRLVVFGGSGEGGGNYLNDIHILDLKTMAWNSPIIKGDLPAPRDSHTSVVIGNHKILVYGGDCGDRYYGEVDILDVDTLTWSRLDVRGSTPGVRAGHSAISIGTKVYIIGGVGDKHYYSDVWILDINTCSWTQLEVSDPRPQGRFSHTAVVANADVIVYGGCGEDERPLNELLVLQLNGHDGRNDVSMCKVFSNNWGQYKHKFINNSKISRRNEAADQIGHEFLEESKKKPYLWELDGKSVKRRRSPEVVESEQEEHSLSLSHNSSASQSDQEQTNFKKTTTTIHHQRSSSSILQTQRFGQFKLLHRDPSSNCKRSSTHIETTGTDFDSIQRESSSRPPLKTEQFLRDMHHPGKPESGPLLAVDRKPNPQNRPPPPPTLPPVAPPPHMGSEVHGMVDGAFDSGYLITANVNGQIFRGVLFAPAPAVSVIRSVIPARVAHSQPPPPPQAMVIPVGPLNHVRPLPPYAPHESSSGQCHTILPAKPAPIGESHKAKGDLQGVVLTLGGPGGGD</sequence>
<evidence type="ECO:0000256" key="3">
    <source>
        <dbReference type="SAM" id="MobiDB-lite"/>
    </source>
</evidence>
<keyword evidence="2" id="KW-0677">Repeat</keyword>
<reference evidence="5" key="1">
    <citation type="journal article" date="2016" name="Nature">
        <title>The genome of the seagrass Zostera marina reveals angiosperm adaptation to the sea.</title>
        <authorList>
            <person name="Olsen J.L."/>
            <person name="Rouze P."/>
            <person name="Verhelst B."/>
            <person name="Lin Y.-C."/>
            <person name="Bayer T."/>
            <person name="Collen J."/>
            <person name="Dattolo E."/>
            <person name="De Paoli E."/>
            <person name="Dittami S."/>
            <person name="Maumus F."/>
            <person name="Michel G."/>
            <person name="Kersting A."/>
            <person name="Lauritano C."/>
            <person name="Lohaus R."/>
            <person name="Toepel M."/>
            <person name="Tonon T."/>
            <person name="Vanneste K."/>
            <person name="Amirebrahimi M."/>
            <person name="Brakel J."/>
            <person name="Bostroem C."/>
            <person name="Chovatia M."/>
            <person name="Grimwood J."/>
            <person name="Jenkins J.W."/>
            <person name="Jueterbock A."/>
            <person name="Mraz A."/>
            <person name="Stam W.T."/>
            <person name="Tice H."/>
            <person name="Bornberg-Bauer E."/>
            <person name="Green P.J."/>
            <person name="Pearson G.A."/>
            <person name="Procaccini G."/>
            <person name="Duarte C.M."/>
            <person name="Schmutz J."/>
            <person name="Reusch T.B.H."/>
            <person name="Van de Peer Y."/>
        </authorList>
    </citation>
    <scope>NUCLEOTIDE SEQUENCE [LARGE SCALE GENOMIC DNA]</scope>
    <source>
        <strain evidence="5">cv. Finnish</strain>
    </source>
</reference>